<dbReference type="Pfam" id="PF09686">
    <property type="entry name" value="Plasmid_RAQPRD"/>
    <property type="match status" value="1"/>
</dbReference>
<name>A0A370DRQ9_9GAMM</name>
<dbReference type="NCBIfam" id="TIGR01690">
    <property type="entry name" value="ICE_RAQPRD"/>
    <property type="match status" value="1"/>
</dbReference>
<dbReference type="Proteomes" id="UP000254771">
    <property type="component" value="Unassembled WGS sequence"/>
</dbReference>
<keyword evidence="3" id="KW-1185">Reference proteome</keyword>
<dbReference type="InterPro" id="IPR019110">
    <property type="entry name" value="Uncharacterised_RAQPRD"/>
</dbReference>
<sequence length="100" mass="11329">MQITKLLVSGLLASVLPVQFAIADADGERAALARIIHELQAIDPLITEAASQANPDARVRFQYEWLRQDLDRIRLGIQEHVDAPRSEPRTFPPLRGDYRR</sequence>
<feature type="signal peptide" evidence="1">
    <location>
        <begin position="1"/>
        <end position="23"/>
    </location>
</feature>
<keyword evidence="1" id="KW-0732">Signal</keyword>
<dbReference type="AlphaFoldDB" id="A0A370DRQ9"/>
<protein>
    <submittedName>
        <fullName evidence="2">Conjugal transfer protein</fullName>
    </submittedName>
</protein>
<accession>A0A370DRQ9</accession>
<comment type="caution">
    <text evidence="2">The sequence shown here is derived from an EMBL/GenBank/DDBJ whole genome shotgun (WGS) entry which is preliminary data.</text>
</comment>
<proteinExistence type="predicted"/>
<evidence type="ECO:0000256" key="1">
    <source>
        <dbReference type="SAM" id="SignalP"/>
    </source>
</evidence>
<organism evidence="2 3">
    <name type="scientific">endosymbiont of Escarpia spicata</name>
    <dbReference type="NCBI Taxonomy" id="2200908"/>
    <lineage>
        <taxon>Bacteria</taxon>
        <taxon>Pseudomonadati</taxon>
        <taxon>Pseudomonadota</taxon>
        <taxon>Gammaproteobacteria</taxon>
        <taxon>sulfur-oxidizing symbionts</taxon>
    </lineage>
</organism>
<evidence type="ECO:0000313" key="3">
    <source>
        <dbReference type="Proteomes" id="UP000254771"/>
    </source>
</evidence>
<dbReference type="EMBL" id="QFXE01000005">
    <property type="protein sequence ID" value="RDH87700.1"/>
    <property type="molecule type" value="Genomic_DNA"/>
</dbReference>
<evidence type="ECO:0000313" key="2">
    <source>
        <dbReference type="EMBL" id="RDH87700.1"/>
    </source>
</evidence>
<feature type="chain" id="PRO_5016687671" evidence="1">
    <location>
        <begin position="24"/>
        <end position="100"/>
    </location>
</feature>
<reference evidence="2 3" key="1">
    <citation type="journal article" date="2018" name="ISME J.">
        <title>Endosymbiont genomes yield clues of tubeworm success.</title>
        <authorList>
            <person name="Li Y."/>
            <person name="Liles M.R."/>
            <person name="Halanych K.M."/>
        </authorList>
    </citation>
    <scope>NUCLEOTIDE SEQUENCE [LARGE SCALE GENOMIC DNA]</scope>
    <source>
        <strain evidence="2">A1462</strain>
    </source>
</reference>
<gene>
    <name evidence="2" type="ORF">DIZ78_03865</name>
</gene>